<dbReference type="PANTHER" id="PTHR43731:SF9">
    <property type="entry name" value="SLR1461 PROTEIN"/>
    <property type="match status" value="1"/>
</dbReference>
<protein>
    <submittedName>
        <fullName evidence="7">Membrane associated serine protease, rhomboid family</fullName>
    </submittedName>
</protein>
<dbReference type="Gene3D" id="1.20.1540.10">
    <property type="entry name" value="Rhomboid-like"/>
    <property type="match status" value="1"/>
</dbReference>
<dbReference type="EMBL" id="FOVF01000018">
    <property type="protein sequence ID" value="SFN39511.1"/>
    <property type="molecule type" value="Genomic_DNA"/>
</dbReference>
<keyword evidence="3 5" id="KW-1133">Transmembrane helix</keyword>
<evidence type="ECO:0000256" key="2">
    <source>
        <dbReference type="ARBA" id="ARBA00022692"/>
    </source>
</evidence>
<dbReference type="Proteomes" id="UP000198575">
    <property type="component" value="Unassembled WGS sequence"/>
</dbReference>
<keyword evidence="7" id="KW-0645">Protease</keyword>
<dbReference type="STRING" id="578942.SAMN05216289_11885"/>
<dbReference type="Pfam" id="PF01694">
    <property type="entry name" value="Rhomboid"/>
    <property type="match status" value="1"/>
</dbReference>
<feature type="transmembrane region" description="Helical" evidence="5">
    <location>
        <begin position="126"/>
        <end position="145"/>
    </location>
</feature>
<evidence type="ECO:0000256" key="1">
    <source>
        <dbReference type="ARBA" id="ARBA00004141"/>
    </source>
</evidence>
<dbReference type="RefSeq" id="WP_175498069.1">
    <property type="nucleotide sequence ID" value="NZ_FOVF01000018.1"/>
</dbReference>
<dbReference type="AlphaFoldDB" id="A0A1I4YNA2"/>
<dbReference type="PANTHER" id="PTHR43731">
    <property type="entry name" value="RHOMBOID PROTEASE"/>
    <property type="match status" value="1"/>
</dbReference>
<evidence type="ECO:0000313" key="7">
    <source>
        <dbReference type="EMBL" id="SFN39511.1"/>
    </source>
</evidence>
<dbReference type="GO" id="GO:0004252">
    <property type="term" value="F:serine-type endopeptidase activity"/>
    <property type="evidence" value="ECO:0007669"/>
    <property type="project" value="InterPro"/>
</dbReference>
<accession>A0A1I4YNA2</accession>
<dbReference type="InterPro" id="IPR022764">
    <property type="entry name" value="Peptidase_S54_rhomboid_dom"/>
</dbReference>
<evidence type="ECO:0000256" key="3">
    <source>
        <dbReference type="ARBA" id="ARBA00022989"/>
    </source>
</evidence>
<dbReference type="InterPro" id="IPR050925">
    <property type="entry name" value="Rhomboid_protease_S54"/>
</dbReference>
<keyword evidence="2 5" id="KW-0812">Transmembrane</keyword>
<dbReference type="SUPFAM" id="SSF144091">
    <property type="entry name" value="Rhomboid-like"/>
    <property type="match status" value="1"/>
</dbReference>
<feature type="transmembrane region" description="Helical" evidence="5">
    <location>
        <begin position="182"/>
        <end position="198"/>
    </location>
</feature>
<organism evidence="7 8">
    <name type="scientific">Dokdonella immobilis</name>
    <dbReference type="NCBI Taxonomy" id="578942"/>
    <lineage>
        <taxon>Bacteria</taxon>
        <taxon>Pseudomonadati</taxon>
        <taxon>Pseudomonadota</taxon>
        <taxon>Gammaproteobacteria</taxon>
        <taxon>Lysobacterales</taxon>
        <taxon>Rhodanobacteraceae</taxon>
        <taxon>Dokdonella</taxon>
    </lineage>
</organism>
<feature type="domain" description="Peptidase S54 rhomboid" evidence="6">
    <location>
        <begin position="65"/>
        <end position="197"/>
    </location>
</feature>
<comment type="subcellular location">
    <subcellularLocation>
        <location evidence="1">Membrane</location>
        <topology evidence="1">Multi-pass membrane protein</topology>
    </subcellularLocation>
</comment>
<reference evidence="7 8" key="1">
    <citation type="submission" date="2016-10" db="EMBL/GenBank/DDBJ databases">
        <authorList>
            <person name="de Groot N.N."/>
        </authorList>
    </citation>
    <scope>NUCLEOTIDE SEQUENCE [LARGE SCALE GENOMIC DNA]</scope>
    <source>
        <strain evidence="7 8">CGMCC 1.7659</strain>
    </source>
</reference>
<dbReference type="GO" id="GO:0006508">
    <property type="term" value="P:proteolysis"/>
    <property type="evidence" value="ECO:0007669"/>
    <property type="project" value="UniProtKB-KW"/>
</dbReference>
<evidence type="ECO:0000256" key="5">
    <source>
        <dbReference type="SAM" id="Phobius"/>
    </source>
</evidence>
<sequence>MDIAPPTPDPGSTAVKFDQERIRYAVFSAAVLVLGIWLVWLGGWLLGWPMSDLGIEPRRLPGLVGILSAPLVHASFAHLMSNTLPLALLATLTLYAYPRAARIALPMIWLLAGLGVWLFARSSVHVGMSGINHGLMFFLFLTGLLRRDRLGVAISLVVFFFYGGMLLTVLPREEQVSFEYHLAGALAGIAAAILLFRLDPKPPRKRYSWEDEDEETDETDAELELPRPHAVPVLWKRDGADAETGRVIPFPRRIRDEDGTHTVH</sequence>
<feature type="transmembrane region" description="Helical" evidence="5">
    <location>
        <begin position="24"/>
        <end position="46"/>
    </location>
</feature>
<keyword evidence="4 5" id="KW-0472">Membrane</keyword>
<keyword evidence="7" id="KW-0378">Hydrolase</keyword>
<name>A0A1I4YNA2_9GAMM</name>
<gene>
    <name evidence="7" type="ORF">SAMN05216289_11885</name>
</gene>
<evidence type="ECO:0000259" key="6">
    <source>
        <dbReference type="Pfam" id="PF01694"/>
    </source>
</evidence>
<dbReference type="GO" id="GO:0016020">
    <property type="term" value="C:membrane"/>
    <property type="evidence" value="ECO:0007669"/>
    <property type="project" value="UniProtKB-SubCell"/>
</dbReference>
<feature type="transmembrane region" description="Helical" evidence="5">
    <location>
        <begin position="103"/>
        <end position="120"/>
    </location>
</feature>
<feature type="transmembrane region" description="Helical" evidence="5">
    <location>
        <begin position="66"/>
        <end position="96"/>
    </location>
</feature>
<evidence type="ECO:0000256" key="4">
    <source>
        <dbReference type="ARBA" id="ARBA00023136"/>
    </source>
</evidence>
<proteinExistence type="predicted"/>
<keyword evidence="8" id="KW-1185">Reference proteome</keyword>
<feature type="transmembrane region" description="Helical" evidence="5">
    <location>
        <begin position="152"/>
        <end position="170"/>
    </location>
</feature>
<evidence type="ECO:0000313" key="8">
    <source>
        <dbReference type="Proteomes" id="UP000198575"/>
    </source>
</evidence>
<dbReference type="InterPro" id="IPR035952">
    <property type="entry name" value="Rhomboid-like_sf"/>
</dbReference>